<evidence type="ECO:0000313" key="3">
    <source>
        <dbReference type="Proteomes" id="UP000030673"/>
    </source>
</evidence>
<keyword evidence="1" id="KW-0472">Membrane</keyword>
<proteinExistence type="predicted"/>
<dbReference type="AlphaFoldDB" id="W7JK99"/>
<accession>W7JK99</accession>
<dbReference type="Proteomes" id="UP000030673">
    <property type="component" value="Unassembled WGS sequence"/>
</dbReference>
<dbReference type="EMBL" id="KE123894">
    <property type="protein sequence ID" value="EWC85278.1"/>
    <property type="molecule type" value="Genomic_DNA"/>
</dbReference>
<keyword evidence="1" id="KW-0812">Transmembrane</keyword>
<feature type="transmembrane region" description="Helical" evidence="1">
    <location>
        <begin position="229"/>
        <end position="249"/>
    </location>
</feature>
<keyword evidence="1" id="KW-1133">Transmembrane helix</keyword>
<organism evidence="2 3">
    <name type="scientific">Plasmodium falciparum (isolate NF54)</name>
    <dbReference type="NCBI Taxonomy" id="5843"/>
    <lineage>
        <taxon>Eukaryota</taxon>
        <taxon>Sar</taxon>
        <taxon>Alveolata</taxon>
        <taxon>Apicomplexa</taxon>
        <taxon>Aconoidasida</taxon>
        <taxon>Haemosporida</taxon>
        <taxon>Plasmodiidae</taxon>
        <taxon>Plasmodium</taxon>
        <taxon>Plasmodium (Laverania)</taxon>
    </lineage>
</organism>
<evidence type="ECO:0000313" key="2">
    <source>
        <dbReference type="EMBL" id="EWC85278.1"/>
    </source>
</evidence>
<protein>
    <submittedName>
        <fullName evidence="2">Uncharacterized protein</fullName>
    </submittedName>
</protein>
<sequence>MIFFLFECIHILYIKDIMGFSKLYISYDTFKKLYIKNNCQKIYTKITYSRSLAEYDTLVVINQQTANNNSSSNSNNSNNETNEGLSFFNEILGTELALYNSKWNESNKIDKICTHIKKYKYDIINTDYKKVFTNEKNIIHKYMKNIFENKNVDCKYFFGKINNSLDNLKNKVIYIFSNKNVLIPTIYSILFKIINSIFTIITGAITSVVLTQLFYLIKSLWSVNPLLSIFLLTISSIFIFMIAVIAHALNS</sequence>
<dbReference type="OMA" id="ECIHILY"/>
<evidence type="ECO:0000256" key="1">
    <source>
        <dbReference type="SAM" id="Phobius"/>
    </source>
</evidence>
<feature type="transmembrane region" description="Helical" evidence="1">
    <location>
        <begin position="197"/>
        <end position="217"/>
    </location>
</feature>
<name>W7JK99_PLAFO</name>
<reference evidence="2 3" key="1">
    <citation type="submission" date="2013-02" db="EMBL/GenBank/DDBJ databases">
        <title>The Genome Sequence of Plasmodium falciparum NF54.</title>
        <authorList>
            <consortium name="The Broad Institute Genome Sequencing Platform"/>
            <consortium name="The Broad Institute Genome Sequencing Center for Infectious Disease"/>
            <person name="Neafsey D."/>
            <person name="Cheeseman I."/>
            <person name="Volkman S."/>
            <person name="Adams J."/>
            <person name="Walker B."/>
            <person name="Young S.K."/>
            <person name="Zeng Q."/>
            <person name="Gargeya S."/>
            <person name="Fitzgerald M."/>
            <person name="Haas B."/>
            <person name="Abouelleil A."/>
            <person name="Alvarado L."/>
            <person name="Arachchi H.M."/>
            <person name="Berlin A.M."/>
            <person name="Chapman S.B."/>
            <person name="Dewar J."/>
            <person name="Goldberg J."/>
            <person name="Griggs A."/>
            <person name="Gujja S."/>
            <person name="Hansen M."/>
            <person name="Howarth C."/>
            <person name="Imamovic A."/>
            <person name="Larimer J."/>
            <person name="McCowan C."/>
            <person name="Murphy C."/>
            <person name="Neiman D."/>
            <person name="Pearson M."/>
            <person name="Priest M."/>
            <person name="Roberts A."/>
            <person name="Saif S."/>
            <person name="Shea T."/>
            <person name="Sisk P."/>
            <person name="Sykes S."/>
            <person name="Wortman J."/>
            <person name="Nusbaum C."/>
            <person name="Birren B."/>
        </authorList>
    </citation>
    <scope>NUCLEOTIDE SEQUENCE [LARGE SCALE GENOMIC DNA]</scope>
    <source>
        <strain evidence="2 3">NF54</strain>
    </source>
</reference>
<gene>
    <name evidence="2" type="ORF">PFNF54_05926</name>
</gene>
<keyword evidence="3" id="KW-1185">Reference proteome</keyword>